<name>A0A1G1TJV0_9BACT</name>
<dbReference type="Proteomes" id="UP000177506">
    <property type="component" value="Unassembled WGS sequence"/>
</dbReference>
<evidence type="ECO:0000313" key="1">
    <source>
        <dbReference type="EMBL" id="OGX91143.1"/>
    </source>
</evidence>
<dbReference type="OrthoDB" id="884362at2"/>
<protein>
    <recommendedName>
        <fullName evidence="3">STAS/SEC14 domain-containing protein</fullName>
    </recommendedName>
</protein>
<comment type="caution">
    <text evidence="1">The sequence shown here is derived from an EMBL/GenBank/DDBJ whole genome shotgun (WGS) entry which is preliminary data.</text>
</comment>
<dbReference type="RefSeq" id="WP_070742234.1">
    <property type="nucleotide sequence ID" value="NZ_MDZA01000084.1"/>
</dbReference>
<evidence type="ECO:0000313" key="2">
    <source>
        <dbReference type="Proteomes" id="UP000177506"/>
    </source>
</evidence>
<evidence type="ECO:0008006" key="3">
    <source>
        <dbReference type="Google" id="ProtNLM"/>
    </source>
</evidence>
<proteinExistence type="predicted"/>
<reference evidence="1 2" key="1">
    <citation type="submission" date="2016-08" db="EMBL/GenBank/DDBJ databases">
        <title>Hymenobacter coccineus sp. nov., Hymenobacter lapidarius sp. nov. and Hymenobacter glacialis sp. nov., isolated from Antarctic soil.</title>
        <authorList>
            <person name="Sedlacek I."/>
            <person name="Kralova S."/>
            <person name="Kyrova K."/>
            <person name="Maslanova I."/>
            <person name="Stankova E."/>
            <person name="Vrbovska V."/>
            <person name="Nemec M."/>
            <person name="Bartak M."/>
            <person name="Svec P."/>
            <person name="Busse H.-J."/>
            <person name="Pantucek R."/>
        </authorList>
    </citation>
    <scope>NUCLEOTIDE SEQUENCE [LARGE SCALE GENOMIC DNA]</scope>
    <source>
        <strain evidence="1 2">CCM 8649</strain>
    </source>
</reference>
<dbReference type="EMBL" id="MDZA01000084">
    <property type="protein sequence ID" value="OGX91143.1"/>
    <property type="molecule type" value="Genomic_DNA"/>
</dbReference>
<gene>
    <name evidence="1" type="ORF">BEN49_20900</name>
</gene>
<keyword evidence="2" id="KW-1185">Reference proteome</keyword>
<dbReference type="AlphaFoldDB" id="A0A1G1TJV0"/>
<sequence length="130" mass="14416">MSNYGLDLVYRPDLPALIARWQREVTPYELQTGYQAVLAAADAAGCSRWLLDLRRREDVTEPAVNTWFGTTFAPELRERYGAPVRLAFLVSPLRAQQAVTAVVSAADADCRIATFTDEAAAHFWLAQAAE</sequence>
<accession>A0A1G1TJV0</accession>
<organism evidence="1 2">
    <name type="scientific">Hymenobacter coccineus</name>
    <dbReference type="NCBI Taxonomy" id="1908235"/>
    <lineage>
        <taxon>Bacteria</taxon>
        <taxon>Pseudomonadati</taxon>
        <taxon>Bacteroidota</taxon>
        <taxon>Cytophagia</taxon>
        <taxon>Cytophagales</taxon>
        <taxon>Hymenobacteraceae</taxon>
        <taxon>Hymenobacter</taxon>
    </lineage>
</organism>